<dbReference type="PANTHER" id="PTHR38926:SF2">
    <property type="entry name" value="F-BOX_LRR-REPEAT PROTEIN 21-RELATED"/>
    <property type="match status" value="1"/>
</dbReference>
<evidence type="ECO:0000256" key="1">
    <source>
        <dbReference type="SAM" id="MobiDB-lite"/>
    </source>
</evidence>
<dbReference type="EMBL" id="JXTC01000001">
    <property type="protein sequence ID" value="POO04153.1"/>
    <property type="molecule type" value="Genomic_DNA"/>
</dbReference>
<reference evidence="3" key="1">
    <citation type="submission" date="2016-06" db="EMBL/GenBank/DDBJ databases">
        <title>Parallel loss of symbiosis genes in relatives of nitrogen-fixing non-legume Parasponia.</title>
        <authorList>
            <person name="Van Velzen R."/>
            <person name="Holmer R."/>
            <person name="Bu F."/>
            <person name="Rutten L."/>
            <person name="Van Zeijl A."/>
            <person name="Liu W."/>
            <person name="Santuari L."/>
            <person name="Cao Q."/>
            <person name="Sharma T."/>
            <person name="Shen D."/>
            <person name="Roswanjaya Y."/>
            <person name="Wardhani T."/>
            <person name="Kalhor M.S."/>
            <person name="Jansen J."/>
            <person name="Van den Hoogen J."/>
            <person name="Gungor B."/>
            <person name="Hartog M."/>
            <person name="Hontelez J."/>
            <person name="Verver J."/>
            <person name="Yang W.-C."/>
            <person name="Schijlen E."/>
            <person name="Repin R."/>
            <person name="Schilthuizen M."/>
            <person name="Schranz E."/>
            <person name="Heidstra R."/>
            <person name="Miyata K."/>
            <person name="Fedorova E."/>
            <person name="Kohlen W."/>
            <person name="Bisseling T."/>
            <person name="Smit S."/>
            <person name="Geurts R."/>
        </authorList>
    </citation>
    <scope>NUCLEOTIDE SEQUENCE [LARGE SCALE GENOMIC DNA]</scope>
    <source>
        <strain evidence="3">cv. RG33-2</strain>
    </source>
</reference>
<dbReference type="InterPro" id="IPR032675">
    <property type="entry name" value="LRR_dom_sf"/>
</dbReference>
<feature type="compositionally biased region" description="Polar residues" evidence="1">
    <location>
        <begin position="281"/>
        <end position="291"/>
    </location>
</feature>
<evidence type="ECO:0000313" key="3">
    <source>
        <dbReference type="Proteomes" id="UP000237000"/>
    </source>
</evidence>
<gene>
    <name evidence="2" type="ORF">TorRG33x02_004570</name>
</gene>
<dbReference type="STRING" id="63057.A0A2P5G271"/>
<dbReference type="InParanoid" id="A0A2P5G271"/>
<dbReference type="Proteomes" id="UP000237000">
    <property type="component" value="Unassembled WGS sequence"/>
</dbReference>
<dbReference type="OrthoDB" id="2095648at2759"/>
<dbReference type="PANTHER" id="PTHR38926">
    <property type="entry name" value="F-BOX DOMAIN CONTAINING PROTEIN, EXPRESSED"/>
    <property type="match status" value="1"/>
</dbReference>
<dbReference type="SUPFAM" id="SSF52047">
    <property type="entry name" value="RNI-like"/>
    <property type="match status" value="1"/>
</dbReference>
<name>A0A2P5G271_TREOI</name>
<accession>A0A2P5G271</accession>
<feature type="compositionally biased region" description="Basic and acidic residues" evidence="1">
    <location>
        <begin position="262"/>
        <end position="280"/>
    </location>
</feature>
<evidence type="ECO:0000313" key="2">
    <source>
        <dbReference type="EMBL" id="POO04153.1"/>
    </source>
</evidence>
<sequence>MEWMCRQAVDFSSGQLVEVCLHGFGSDDLIHYITERSREIKRLRLFCTHSKISDKALTKAAPKLSLLEELELSEGSFSKESLQAIGRHCPHLKSLKFNFQGYEAFSRNITSNEEVILNEQSVPIAGYNVPKLGHLEHFRNVMTDVGLQAILDGCPLLETLELYYRFDIKMGGDLEKRCDEQLKCLYRPFGGPSSYVGDGWRAWISVDTNHFEGNDSNHAEDDEDDYERNSSDDDYIISDETQYSESGTDDDDDDDDGDEDESTKYAESESDKDENTKGNDVDSSQETGRAC</sequence>
<organism evidence="2 3">
    <name type="scientific">Trema orientale</name>
    <name type="common">Charcoal tree</name>
    <name type="synonym">Celtis orientalis</name>
    <dbReference type="NCBI Taxonomy" id="63057"/>
    <lineage>
        <taxon>Eukaryota</taxon>
        <taxon>Viridiplantae</taxon>
        <taxon>Streptophyta</taxon>
        <taxon>Embryophyta</taxon>
        <taxon>Tracheophyta</taxon>
        <taxon>Spermatophyta</taxon>
        <taxon>Magnoliopsida</taxon>
        <taxon>eudicotyledons</taxon>
        <taxon>Gunneridae</taxon>
        <taxon>Pentapetalae</taxon>
        <taxon>rosids</taxon>
        <taxon>fabids</taxon>
        <taxon>Rosales</taxon>
        <taxon>Cannabaceae</taxon>
        <taxon>Trema</taxon>
    </lineage>
</organism>
<feature type="compositionally biased region" description="Acidic residues" evidence="1">
    <location>
        <begin position="220"/>
        <end position="237"/>
    </location>
</feature>
<proteinExistence type="predicted"/>
<feature type="compositionally biased region" description="Acidic residues" evidence="1">
    <location>
        <begin position="247"/>
        <end position="261"/>
    </location>
</feature>
<feature type="region of interest" description="Disordered" evidence="1">
    <location>
        <begin position="212"/>
        <end position="291"/>
    </location>
</feature>
<keyword evidence="3" id="KW-1185">Reference proteome</keyword>
<dbReference type="Gene3D" id="3.80.10.10">
    <property type="entry name" value="Ribonuclease Inhibitor"/>
    <property type="match status" value="1"/>
</dbReference>
<dbReference type="AlphaFoldDB" id="A0A2P5G271"/>
<protein>
    <submittedName>
        <fullName evidence="2">LRR domain containing protein</fullName>
    </submittedName>
</protein>
<comment type="caution">
    <text evidence="2">The sequence shown here is derived from an EMBL/GenBank/DDBJ whole genome shotgun (WGS) entry which is preliminary data.</text>
</comment>